<dbReference type="PATRIC" id="fig|1348973.3.peg.4058"/>
<comment type="caution">
    <text evidence="2">The sequence shown here is derived from an EMBL/GenBank/DDBJ whole genome shotgun (WGS) entry which is preliminary data.</text>
</comment>
<dbReference type="GeneID" id="89470629"/>
<keyword evidence="1" id="KW-0472">Membrane</keyword>
<feature type="transmembrane region" description="Helical" evidence="1">
    <location>
        <begin position="6"/>
        <end position="24"/>
    </location>
</feature>
<reference evidence="2 3" key="1">
    <citation type="submission" date="2014-04" db="EMBL/GenBank/DDBJ databases">
        <title>Draft genome sequence of Bacillus azotoformans MEV2011, a (co-) denitrifying strain unable to grow in the presence of oxygen.</title>
        <authorList>
            <person name="Nielsen M."/>
            <person name="Schreiber L."/>
            <person name="Finster K."/>
            <person name="Schramm A."/>
        </authorList>
    </citation>
    <scope>NUCLEOTIDE SEQUENCE [LARGE SCALE GENOMIC DNA]</scope>
    <source>
        <strain evidence="2 3">MEV2011</strain>
    </source>
</reference>
<feature type="transmembrane region" description="Helical" evidence="1">
    <location>
        <begin position="130"/>
        <end position="147"/>
    </location>
</feature>
<evidence type="ECO:0000313" key="2">
    <source>
        <dbReference type="EMBL" id="KEF36615.1"/>
    </source>
</evidence>
<accession>A0A072NTS9</accession>
<keyword evidence="1" id="KW-1133">Transmembrane helix</keyword>
<name>A0A072NTS9_SCHAZ</name>
<gene>
    <name evidence="2" type="ORF">M670_04177</name>
</gene>
<dbReference type="Proteomes" id="UP000027936">
    <property type="component" value="Unassembled WGS sequence"/>
</dbReference>
<protein>
    <recommendedName>
        <fullName evidence="4">DUF4199 domain-containing protein</fullName>
    </recommendedName>
</protein>
<organism evidence="2 3">
    <name type="scientific">Schinkia azotoformans MEV2011</name>
    <dbReference type="NCBI Taxonomy" id="1348973"/>
    <lineage>
        <taxon>Bacteria</taxon>
        <taxon>Bacillati</taxon>
        <taxon>Bacillota</taxon>
        <taxon>Bacilli</taxon>
        <taxon>Bacillales</taxon>
        <taxon>Bacillaceae</taxon>
        <taxon>Calidifontibacillus/Schinkia group</taxon>
        <taxon>Schinkia</taxon>
    </lineage>
</organism>
<dbReference type="AlphaFoldDB" id="A0A072NTS9"/>
<sequence>MAISFILLALVGTIALILFLTLGTKRVFNADQEEREEMIKQIYQYAVAFITLIMVIGGGVFAFMSAADYVSPNPYYQSFEEYKDMKINNYKYEKEQAEKVEYTEEELQRQYDAMIEQQIENAKQRAVNGLIKSLGWIIIPFPIYVVFQRRINQTRKNKE</sequence>
<keyword evidence="1" id="KW-0812">Transmembrane</keyword>
<evidence type="ECO:0000256" key="1">
    <source>
        <dbReference type="SAM" id="Phobius"/>
    </source>
</evidence>
<evidence type="ECO:0000313" key="3">
    <source>
        <dbReference type="Proteomes" id="UP000027936"/>
    </source>
</evidence>
<proteinExistence type="predicted"/>
<dbReference type="EMBL" id="JJRY01000024">
    <property type="protein sequence ID" value="KEF36615.1"/>
    <property type="molecule type" value="Genomic_DNA"/>
</dbReference>
<feature type="transmembrane region" description="Helical" evidence="1">
    <location>
        <begin position="45"/>
        <end position="67"/>
    </location>
</feature>
<dbReference type="RefSeq" id="WP_003330319.1">
    <property type="nucleotide sequence ID" value="NZ_JJRY01000024.1"/>
</dbReference>
<evidence type="ECO:0008006" key="4">
    <source>
        <dbReference type="Google" id="ProtNLM"/>
    </source>
</evidence>